<dbReference type="EMBL" id="QEXV01000007">
    <property type="protein sequence ID" value="PWE16369.1"/>
    <property type="molecule type" value="Genomic_DNA"/>
</dbReference>
<feature type="domain" description="YgjP-like metallopeptidase" evidence="1">
    <location>
        <begin position="24"/>
        <end position="233"/>
    </location>
</feature>
<dbReference type="RefSeq" id="WP_109253871.1">
    <property type="nucleotide sequence ID" value="NZ_QEXV01000007.1"/>
</dbReference>
<organism evidence="2 3">
    <name type="scientific">Marinicauda salina</name>
    <dbReference type="NCBI Taxonomy" id="2135793"/>
    <lineage>
        <taxon>Bacteria</taxon>
        <taxon>Pseudomonadati</taxon>
        <taxon>Pseudomonadota</taxon>
        <taxon>Alphaproteobacteria</taxon>
        <taxon>Maricaulales</taxon>
        <taxon>Maricaulaceae</taxon>
        <taxon>Marinicauda</taxon>
    </lineage>
</organism>
<dbReference type="CDD" id="cd07344">
    <property type="entry name" value="M48_yhfN_like"/>
    <property type="match status" value="1"/>
</dbReference>
<dbReference type="Pfam" id="PF01863">
    <property type="entry name" value="YgjP-like"/>
    <property type="match status" value="1"/>
</dbReference>
<evidence type="ECO:0000313" key="3">
    <source>
        <dbReference type="Proteomes" id="UP000245168"/>
    </source>
</evidence>
<evidence type="ECO:0000313" key="2">
    <source>
        <dbReference type="EMBL" id="PWE16369.1"/>
    </source>
</evidence>
<name>A0A2U2BQV1_9PROT</name>
<dbReference type="PANTHER" id="PTHR30399">
    <property type="entry name" value="UNCHARACTERIZED PROTEIN YGJP"/>
    <property type="match status" value="1"/>
</dbReference>
<dbReference type="AlphaFoldDB" id="A0A2U2BQV1"/>
<comment type="caution">
    <text evidence="2">The sequence shown here is derived from an EMBL/GenBank/DDBJ whole genome shotgun (WGS) entry which is preliminary data.</text>
</comment>
<protein>
    <recommendedName>
        <fullName evidence="1">YgjP-like metallopeptidase domain-containing protein</fullName>
    </recommendedName>
</protein>
<reference evidence="3" key="1">
    <citation type="submission" date="2018-05" db="EMBL/GenBank/DDBJ databases">
        <authorList>
            <person name="Liu B.-T."/>
        </authorList>
    </citation>
    <scope>NUCLEOTIDE SEQUENCE [LARGE SCALE GENOMIC DNA]</scope>
    <source>
        <strain evidence="3">WD6-1</strain>
    </source>
</reference>
<proteinExistence type="predicted"/>
<sequence>MTARAIRLDGREVAYTLKRSARRRTIGLKVGPEGLVVTLPGRAGEREAERVIRDKSRWVLKTLEKWADRPAPQPLKGVEGEIIPRLGRGLDLRIEPHAKARTLIDHDDQAVTVSVDERLDGDLRAATVRRALERWRRRDAEAVIPPKVIAWADRLGLPEPVVKLRAQKARWGSCSSDGVIRMNVRLMAFEDALIDYVCAHEACHLVEMNHGPRFHALMDRLMPDHRARRRALAAAAPAGAHF</sequence>
<accession>A0A2U2BQV1</accession>
<gene>
    <name evidence="2" type="ORF">DDZ18_13175</name>
</gene>
<keyword evidence="3" id="KW-1185">Reference proteome</keyword>
<dbReference type="PANTHER" id="PTHR30399:SF1">
    <property type="entry name" value="UTP PYROPHOSPHATASE"/>
    <property type="match status" value="1"/>
</dbReference>
<evidence type="ECO:0000259" key="1">
    <source>
        <dbReference type="Pfam" id="PF01863"/>
    </source>
</evidence>
<dbReference type="InterPro" id="IPR053136">
    <property type="entry name" value="UTP_pyrophosphatase-like"/>
</dbReference>
<dbReference type="OrthoDB" id="9795402at2"/>
<dbReference type="InterPro" id="IPR002725">
    <property type="entry name" value="YgjP-like_metallopeptidase"/>
</dbReference>
<dbReference type="Gene3D" id="3.30.2010.10">
    <property type="entry name" value="Metalloproteases ('zincins'), catalytic domain"/>
    <property type="match status" value="1"/>
</dbReference>
<dbReference type="Proteomes" id="UP000245168">
    <property type="component" value="Unassembled WGS sequence"/>
</dbReference>